<reference evidence="1" key="1">
    <citation type="submission" date="2023-05" db="EMBL/GenBank/DDBJ databases">
        <title>Nepenthes gracilis genome sequencing.</title>
        <authorList>
            <person name="Fukushima K."/>
        </authorList>
    </citation>
    <scope>NUCLEOTIDE SEQUENCE</scope>
    <source>
        <strain evidence="1">SING2019-196</strain>
    </source>
</reference>
<sequence length="227" mass="24469">MVKLELFESSQCLDGNGPPQDVKNLLLAPNPQCQTITALAGVVNWSASDATIAQLKDEWDELVSEGLVLTSVDNYGAKALTMDINTMFNEVYDLAIDIFSFYGCSGKNGYSLAGSDKPSYESRPNPGDAAQLGVSHLEFTPPWSGFWNVMTNENPGSRDYRLDLCACKSNTEQVEGSGSGSYVAKYLSGSSGLEGGKSFFEPHLRIATSYYPTTHRIGSTSSYKGGP</sequence>
<evidence type="ECO:0000313" key="1">
    <source>
        <dbReference type="EMBL" id="GMH18671.1"/>
    </source>
</evidence>
<name>A0AAD3SXF4_NEPGR</name>
<protein>
    <submittedName>
        <fullName evidence="1">Uncharacterized protein</fullName>
    </submittedName>
</protein>
<dbReference type="Proteomes" id="UP001279734">
    <property type="component" value="Unassembled WGS sequence"/>
</dbReference>
<evidence type="ECO:0000313" key="2">
    <source>
        <dbReference type="Proteomes" id="UP001279734"/>
    </source>
</evidence>
<accession>A0AAD3SXF4</accession>
<keyword evidence="2" id="KW-1185">Reference proteome</keyword>
<proteinExistence type="predicted"/>
<dbReference type="EMBL" id="BSYO01000019">
    <property type="protein sequence ID" value="GMH18671.1"/>
    <property type="molecule type" value="Genomic_DNA"/>
</dbReference>
<dbReference type="AlphaFoldDB" id="A0AAD3SXF4"/>
<organism evidence="1 2">
    <name type="scientific">Nepenthes gracilis</name>
    <name type="common">Slender pitcher plant</name>
    <dbReference type="NCBI Taxonomy" id="150966"/>
    <lineage>
        <taxon>Eukaryota</taxon>
        <taxon>Viridiplantae</taxon>
        <taxon>Streptophyta</taxon>
        <taxon>Embryophyta</taxon>
        <taxon>Tracheophyta</taxon>
        <taxon>Spermatophyta</taxon>
        <taxon>Magnoliopsida</taxon>
        <taxon>eudicotyledons</taxon>
        <taxon>Gunneridae</taxon>
        <taxon>Pentapetalae</taxon>
        <taxon>Caryophyllales</taxon>
        <taxon>Nepenthaceae</taxon>
        <taxon>Nepenthes</taxon>
    </lineage>
</organism>
<gene>
    <name evidence="1" type="ORF">Nepgr_020512</name>
</gene>
<comment type="caution">
    <text evidence="1">The sequence shown here is derived from an EMBL/GenBank/DDBJ whole genome shotgun (WGS) entry which is preliminary data.</text>
</comment>